<dbReference type="Pfam" id="PF02655">
    <property type="entry name" value="ATP-grasp_3"/>
    <property type="match status" value="1"/>
</dbReference>
<evidence type="ECO:0000256" key="1">
    <source>
        <dbReference type="ARBA" id="ARBA00022598"/>
    </source>
</evidence>
<dbReference type="PANTHER" id="PTHR43585">
    <property type="entry name" value="FUMIPYRROLE BIOSYNTHESIS PROTEIN C"/>
    <property type="match status" value="1"/>
</dbReference>
<dbReference type="PROSITE" id="PS50975">
    <property type="entry name" value="ATP_GRASP"/>
    <property type="match status" value="1"/>
</dbReference>
<dbReference type="SUPFAM" id="SSF56059">
    <property type="entry name" value="Glutathione synthetase ATP-binding domain-like"/>
    <property type="match status" value="1"/>
</dbReference>
<keyword evidence="3 4" id="KW-0067">ATP-binding</keyword>
<reference evidence="6 7" key="1">
    <citation type="submission" date="2015-11" db="EMBL/GenBank/DDBJ databases">
        <title>A Two-component Flavoprotein Monooxygenase System MeaXY Responsible for para-Hydroxylation of 2-Methyl-6-ethylaniline and 2,6-Diethylaniline in Sphingobium baderi DE-13.</title>
        <authorList>
            <person name="Cheng M."/>
            <person name="Meng Q."/>
            <person name="Yang Y."/>
            <person name="Chu C."/>
            <person name="Yan X."/>
            <person name="He J."/>
            <person name="Li S."/>
        </authorList>
    </citation>
    <scope>NUCLEOTIDE SEQUENCE [LARGE SCALE GENOMIC DNA]</scope>
    <source>
        <strain evidence="6 7">DE-13</strain>
    </source>
</reference>
<evidence type="ECO:0000259" key="5">
    <source>
        <dbReference type="PROSITE" id="PS50975"/>
    </source>
</evidence>
<dbReference type="EMBL" id="CP013264">
    <property type="protein sequence ID" value="ALR19699.1"/>
    <property type="molecule type" value="Genomic_DNA"/>
</dbReference>
<name>A0A0S3EWA3_9SPHN</name>
<dbReference type="RefSeq" id="WP_062062694.1">
    <property type="nucleotide sequence ID" value="NZ_CP013264.1"/>
</dbReference>
<keyword evidence="7" id="KW-1185">Reference proteome</keyword>
<dbReference type="InterPro" id="IPR011761">
    <property type="entry name" value="ATP-grasp"/>
</dbReference>
<accession>A0A0S3EWA3</accession>
<dbReference type="AlphaFoldDB" id="A0A0S3EWA3"/>
<proteinExistence type="predicted"/>
<dbReference type="GO" id="GO:0046872">
    <property type="term" value="F:metal ion binding"/>
    <property type="evidence" value="ECO:0007669"/>
    <property type="project" value="InterPro"/>
</dbReference>
<feature type="domain" description="ATP-grasp" evidence="5">
    <location>
        <begin position="119"/>
        <end position="306"/>
    </location>
</feature>
<dbReference type="STRING" id="1332080.ATN00_04625"/>
<evidence type="ECO:0000256" key="2">
    <source>
        <dbReference type="ARBA" id="ARBA00022741"/>
    </source>
</evidence>
<dbReference type="Proteomes" id="UP000056968">
    <property type="component" value="Chromosome"/>
</dbReference>
<evidence type="ECO:0000256" key="4">
    <source>
        <dbReference type="PROSITE-ProRule" id="PRU00409"/>
    </source>
</evidence>
<dbReference type="Gene3D" id="3.30.470.20">
    <property type="entry name" value="ATP-grasp fold, B domain"/>
    <property type="match status" value="1"/>
</dbReference>
<protein>
    <submittedName>
        <fullName evidence="6">Siderophore biosynthesis protein</fullName>
    </submittedName>
</protein>
<dbReference type="InterPro" id="IPR052032">
    <property type="entry name" value="ATP-dep_AA_Ligase"/>
</dbReference>
<evidence type="ECO:0000313" key="7">
    <source>
        <dbReference type="Proteomes" id="UP000056968"/>
    </source>
</evidence>
<keyword evidence="1" id="KW-0436">Ligase</keyword>
<evidence type="ECO:0000313" key="6">
    <source>
        <dbReference type="EMBL" id="ALR19699.1"/>
    </source>
</evidence>
<keyword evidence="2 4" id="KW-0547">Nucleotide-binding</keyword>
<dbReference type="PANTHER" id="PTHR43585:SF2">
    <property type="entry name" value="ATP-GRASP ENZYME FSQD"/>
    <property type="match status" value="1"/>
</dbReference>
<sequence>MQTLILLAHVPTDAVNEGFLPAARRLGLSVTLLTDQAEAHRHYFSTDDRPAYPDSIIECDVFNPVAVISEISRHAERPAAIFSNSDHLQTSTALAADYFGLPGKGWKVTYRAKNKAAMRECLQDQGVDLLWHAVVTNEDEIARLSAIPFPCVLKPREGVGSQLVRLCENEDALVSHSRHVWSMEAGRAMLIEEYIAGELYTLETLGDGADILVLGGFHVALGPPPNFVEMEGRWGNWLTPSQRAEVLRQIKAVGVGFGSCHTEFVLTEKGPRLIEINYRTVGDHMEFMLEHTLDLALFEKILRLHLGEQLGATPLAGRAATIRYFPADRSGRIASAPGGFLRRDNELRVEYRSLRSLGEHVAVTNSNKDYLGALSVSAPDNAMLENALKEASAALVWDIDPEG</sequence>
<dbReference type="GO" id="GO:0016874">
    <property type="term" value="F:ligase activity"/>
    <property type="evidence" value="ECO:0007669"/>
    <property type="project" value="UniProtKB-KW"/>
</dbReference>
<dbReference type="KEGG" id="sbd:ATN00_04625"/>
<evidence type="ECO:0000256" key="3">
    <source>
        <dbReference type="ARBA" id="ARBA00022840"/>
    </source>
</evidence>
<gene>
    <name evidence="6" type="ORF">ATN00_04625</name>
</gene>
<dbReference type="OrthoDB" id="9765608at2"/>
<dbReference type="InterPro" id="IPR003806">
    <property type="entry name" value="ATP-grasp_PylC-type"/>
</dbReference>
<organism evidence="6 7">
    <name type="scientific">Sphingobium baderi</name>
    <dbReference type="NCBI Taxonomy" id="1332080"/>
    <lineage>
        <taxon>Bacteria</taxon>
        <taxon>Pseudomonadati</taxon>
        <taxon>Pseudomonadota</taxon>
        <taxon>Alphaproteobacteria</taxon>
        <taxon>Sphingomonadales</taxon>
        <taxon>Sphingomonadaceae</taxon>
        <taxon>Sphingobium</taxon>
    </lineage>
</organism>
<dbReference type="GO" id="GO:0005524">
    <property type="term" value="F:ATP binding"/>
    <property type="evidence" value="ECO:0007669"/>
    <property type="project" value="UniProtKB-UniRule"/>
</dbReference>